<dbReference type="Proteomes" id="UP000255233">
    <property type="component" value="Unassembled WGS sequence"/>
</dbReference>
<gene>
    <name evidence="2" type="ORF">NCTC11190_02274</name>
</gene>
<dbReference type="EMBL" id="UGVL01000001">
    <property type="protein sequence ID" value="SUE35032.1"/>
    <property type="molecule type" value="Genomic_DNA"/>
</dbReference>
<evidence type="ECO:0000256" key="1">
    <source>
        <dbReference type="SAM" id="SignalP"/>
    </source>
</evidence>
<reference evidence="2 3" key="1">
    <citation type="submission" date="2018-06" db="EMBL/GenBank/DDBJ databases">
        <authorList>
            <consortium name="Pathogen Informatics"/>
            <person name="Doyle S."/>
        </authorList>
    </citation>
    <scope>NUCLEOTIDE SEQUENCE [LARGE SCALE GENOMIC DNA]</scope>
    <source>
        <strain evidence="2 3">NCTC11190</strain>
    </source>
</reference>
<keyword evidence="1" id="KW-0732">Signal</keyword>
<name>A0A379MWM7_9BACT</name>
<protein>
    <submittedName>
        <fullName evidence="2">Uncharacterized protein</fullName>
    </submittedName>
</protein>
<dbReference type="STRING" id="880526.GCA_000427365_01546"/>
<organism evidence="2 3">
    <name type="scientific">Rikenella microfusus</name>
    <dbReference type="NCBI Taxonomy" id="28139"/>
    <lineage>
        <taxon>Bacteria</taxon>
        <taxon>Pseudomonadati</taxon>
        <taxon>Bacteroidota</taxon>
        <taxon>Bacteroidia</taxon>
        <taxon>Bacteroidales</taxon>
        <taxon>Rikenellaceae</taxon>
        <taxon>Rikenella</taxon>
    </lineage>
</organism>
<keyword evidence="3" id="KW-1185">Reference proteome</keyword>
<dbReference type="OrthoDB" id="1097395at2"/>
<proteinExistence type="predicted"/>
<accession>A0A379MWM7</accession>
<dbReference type="PROSITE" id="PS51257">
    <property type="entry name" value="PROKAR_LIPOPROTEIN"/>
    <property type="match status" value="1"/>
</dbReference>
<evidence type="ECO:0000313" key="2">
    <source>
        <dbReference type="EMBL" id="SUE35032.1"/>
    </source>
</evidence>
<sequence length="223" mass="24944">MKKSVLIVCLSAFACSQAFAQRAVKTLSASKLVDVQQYLKQTESIKLETAHEMLVTPLVASVKVLTKNNDGKTVERRTFTGTARQDVPGSLAGNEYLVQLPQGKWVGEFYERELDKLKAQVIYDFCRETGADLIVLPQFNIRPKTQLVDAIDADGNTVRSEQPVEHNGKYVMIVEAVGFPAVYTGFREGTPTDEWIKRVYKMGQNDPENKQIRSEAEIASVKK</sequence>
<feature type="chain" id="PRO_5017028552" evidence="1">
    <location>
        <begin position="21"/>
        <end position="223"/>
    </location>
</feature>
<evidence type="ECO:0000313" key="3">
    <source>
        <dbReference type="Proteomes" id="UP000255233"/>
    </source>
</evidence>
<dbReference type="RefSeq" id="WP_027291209.1">
    <property type="nucleotide sequence ID" value="NZ_CALVFX010000011.1"/>
</dbReference>
<dbReference type="AlphaFoldDB" id="A0A379MWM7"/>
<feature type="signal peptide" evidence="1">
    <location>
        <begin position="1"/>
        <end position="20"/>
    </location>
</feature>